<evidence type="ECO:0000259" key="7">
    <source>
        <dbReference type="PROSITE" id="PS51704"/>
    </source>
</evidence>
<proteinExistence type="inferred from homology"/>
<evidence type="ECO:0000313" key="9">
    <source>
        <dbReference type="Proteomes" id="UP000565572"/>
    </source>
</evidence>
<evidence type="ECO:0000256" key="1">
    <source>
        <dbReference type="ARBA" id="ARBA00007277"/>
    </source>
</evidence>
<gene>
    <name evidence="8" type="ORF">FHX39_003781</name>
</gene>
<dbReference type="AlphaFoldDB" id="A0A7W5P8L6"/>
<reference evidence="8 9" key="1">
    <citation type="submission" date="2020-08" db="EMBL/GenBank/DDBJ databases">
        <title>Sequencing the genomes of 1000 actinobacteria strains.</title>
        <authorList>
            <person name="Klenk H.-P."/>
        </authorList>
    </citation>
    <scope>NUCLEOTIDE SEQUENCE [LARGE SCALE GENOMIC DNA]</scope>
    <source>
        <strain evidence="8 9">DSM 11053</strain>
    </source>
</reference>
<organism evidence="8 9">
    <name type="scientific">Microlunatus antarcticus</name>
    <dbReference type="NCBI Taxonomy" id="53388"/>
    <lineage>
        <taxon>Bacteria</taxon>
        <taxon>Bacillati</taxon>
        <taxon>Actinomycetota</taxon>
        <taxon>Actinomycetes</taxon>
        <taxon>Propionibacteriales</taxon>
        <taxon>Propionibacteriaceae</taxon>
        <taxon>Microlunatus</taxon>
    </lineage>
</organism>
<dbReference type="Gene3D" id="3.20.20.190">
    <property type="entry name" value="Phosphatidylinositol (PI) phosphodiesterase"/>
    <property type="match status" value="1"/>
</dbReference>
<accession>A0A7W5P8L6</accession>
<dbReference type="GO" id="GO:0006071">
    <property type="term" value="P:glycerol metabolic process"/>
    <property type="evidence" value="ECO:0007669"/>
    <property type="project" value="UniProtKB-KW"/>
</dbReference>
<dbReference type="Pfam" id="PF03009">
    <property type="entry name" value="GDPD"/>
    <property type="match status" value="1"/>
</dbReference>
<keyword evidence="5 8" id="KW-0378">Hydrolase</keyword>
<dbReference type="PANTHER" id="PTHR43620">
    <property type="entry name" value="GLYCEROPHOSPHORYL DIESTER PHOSPHODIESTERASE"/>
    <property type="match status" value="1"/>
</dbReference>
<dbReference type="PANTHER" id="PTHR43620:SF7">
    <property type="entry name" value="GLYCEROPHOSPHODIESTER PHOSPHODIESTERASE GDPD5-RELATED"/>
    <property type="match status" value="1"/>
</dbReference>
<dbReference type="EC" id="3.1.4.46" evidence="2"/>
<keyword evidence="3" id="KW-0732">Signal</keyword>
<dbReference type="PROSITE" id="PS51704">
    <property type="entry name" value="GP_PDE"/>
    <property type="match status" value="1"/>
</dbReference>
<protein>
    <recommendedName>
        <fullName evidence="2">glycerophosphodiester phosphodiesterase</fullName>
        <ecNumber evidence="2">3.1.4.46</ecNumber>
    </recommendedName>
</protein>
<feature type="domain" description="GP-PDE" evidence="7">
    <location>
        <begin position="15"/>
        <end position="340"/>
    </location>
</feature>
<keyword evidence="4" id="KW-0319">Glycerol metabolism</keyword>
<dbReference type="RefSeq" id="WP_183342034.1">
    <property type="nucleotide sequence ID" value="NZ_JACHZG010000003.1"/>
</dbReference>
<name>A0A7W5P8L6_9ACTN</name>
<dbReference type="InterPro" id="IPR030395">
    <property type="entry name" value="GP_PDE_dom"/>
</dbReference>
<evidence type="ECO:0000256" key="2">
    <source>
        <dbReference type="ARBA" id="ARBA00012247"/>
    </source>
</evidence>
<dbReference type="GO" id="GO:0008889">
    <property type="term" value="F:glycerophosphodiester phosphodiesterase activity"/>
    <property type="evidence" value="ECO:0007669"/>
    <property type="project" value="UniProtKB-EC"/>
</dbReference>
<evidence type="ECO:0000256" key="3">
    <source>
        <dbReference type="ARBA" id="ARBA00022729"/>
    </source>
</evidence>
<evidence type="ECO:0000256" key="6">
    <source>
        <dbReference type="ARBA" id="ARBA00047512"/>
    </source>
</evidence>
<evidence type="ECO:0000256" key="4">
    <source>
        <dbReference type="ARBA" id="ARBA00022798"/>
    </source>
</evidence>
<dbReference type="SUPFAM" id="SSF51695">
    <property type="entry name" value="PLC-like phosphodiesterases"/>
    <property type="match status" value="1"/>
</dbReference>
<comment type="similarity">
    <text evidence="1">Belongs to the glycerophosphoryl diester phosphodiesterase family.</text>
</comment>
<dbReference type="GO" id="GO:0006629">
    <property type="term" value="P:lipid metabolic process"/>
    <property type="evidence" value="ECO:0007669"/>
    <property type="project" value="InterPro"/>
</dbReference>
<dbReference type="InterPro" id="IPR017946">
    <property type="entry name" value="PLC-like_Pdiesterase_TIM-brl"/>
</dbReference>
<evidence type="ECO:0000256" key="5">
    <source>
        <dbReference type="ARBA" id="ARBA00022801"/>
    </source>
</evidence>
<dbReference type="GO" id="GO:0042597">
    <property type="term" value="C:periplasmic space"/>
    <property type="evidence" value="ECO:0007669"/>
    <property type="project" value="TreeGrafter"/>
</dbReference>
<evidence type="ECO:0000313" key="8">
    <source>
        <dbReference type="EMBL" id="MBB3328789.1"/>
    </source>
</evidence>
<sequence>MLSPAPEAATNQHDRLVVAHRGACGYLPEHTLAAYELAIAQGADYLEPDLVMTADGQLVVRHENEIGTTTDVAGRREFADRRTTRVVDGEVCSGWFTEDFTLAELTSLGAVERLPHLRPHSSAFDGVFSVVSFEEVLDLAARSRRPDGGPVGVLAELKHATYFAGIGLDLLPPLLDALEDADLEDEGDPVIVQSFETTILRRIAQVSGVRLGQLLEAGGAPYDLVVAGDHRSFADLWSPAGLAEISRYADVVGLDKDLVIPRDAMGRLLRPTGVTTAAHDVGLEAFGWTFRSENRFLPREFRRGDDPAAAGDLAGEIATFLAAGLDSVITDHPDLARFVPVAEPAFLGAVAA</sequence>
<dbReference type="Proteomes" id="UP000565572">
    <property type="component" value="Unassembled WGS sequence"/>
</dbReference>
<comment type="caution">
    <text evidence="8">The sequence shown here is derived from an EMBL/GenBank/DDBJ whole genome shotgun (WGS) entry which is preliminary data.</text>
</comment>
<dbReference type="EMBL" id="JACHZG010000003">
    <property type="protein sequence ID" value="MBB3328789.1"/>
    <property type="molecule type" value="Genomic_DNA"/>
</dbReference>
<keyword evidence="9" id="KW-1185">Reference proteome</keyword>
<comment type="catalytic activity">
    <reaction evidence="6">
        <text>a sn-glycero-3-phosphodiester + H2O = an alcohol + sn-glycerol 3-phosphate + H(+)</text>
        <dbReference type="Rhea" id="RHEA:12969"/>
        <dbReference type="ChEBI" id="CHEBI:15377"/>
        <dbReference type="ChEBI" id="CHEBI:15378"/>
        <dbReference type="ChEBI" id="CHEBI:30879"/>
        <dbReference type="ChEBI" id="CHEBI:57597"/>
        <dbReference type="ChEBI" id="CHEBI:83408"/>
        <dbReference type="EC" id="3.1.4.46"/>
    </reaction>
</comment>